<dbReference type="AlphaFoldDB" id="A0A3R9XR58"/>
<evidence type="ECO:0000256" key="3">
    <source>
        <dbReference type="ARBA" id="ARBA00022989"/>
    </source>
</evidence>
<sequence length="96" mass="11058">MPGSLTTDHLFVGLTRPPLLFGVSYNFFIVNALVCMLMYIMTTKFLYLVIAFPIHGIGYYICSKEPLFIELFKVRAEKCSRCKNKFFHGANSYDPF</sequence>
<dbReference type="OrthoDB" id="5638399at2"/>
<keyword evidence="7" id="KW-1185">Reference proteome</keyword>
<dbReference type="Proteomes" id="UP000279470">
    <property type="component" value="Unassembled WGS sequence"/>
</dbReference>
<dbReference type="NCBIfam" id="NF010474">
    <property type="entry name" value="PRK13899.1"/>
    <property type="match status" value="1"/>
</dbReference>
<evidence type="ECO:0000256" key="5">
    <source>
        <dbReference type="SAM" id="Phobius"/>
    </source>
</evidence>
<protein>
    <submittedName>
        <fullName evidence="6">Type IV secretion system protein VirB3</fullName>
    </submittedName>
</protein>
<feature type="transmembrane region" description="Helical" evidence="5">
    <location>
        <begin position="20"/>
        <end position="40"/>
    </location>
</feature>
<comment type="caution">
    <text evidence="6">The sequence shown here is derived from an EMBL/GenBank/DDBJ whole genome shotgun (WGS) entry which is preliminary data.</text>
</comment>
<evidence type="ECO:0000313" key="7">
    <source>
        <dbReference type="Proteomes" id="UP000279470"/>
    </source>
</evidence>
<comment type="subcellular location">
    <subcellularLocation>
        <location evidence="1">Membrane</location>
    </subcellularLocation>
</comment>
<dbReference type="EMBL" id="RXFM01000033">
    <property type="protein sequence ID" value="RST67570.1"/>
    <property type="molecule type" value="Genomic_DNA"/>
</dbReference>
<evidence type="ECO:0000256" key="2">
    <source>
        <dbReference type="ARBA" id="ARBA00022692"/>
    </source>
</evidence>
<evidence type="ECO:0000256" key="1">
    <source>
        <dbReference type="ARBA" id="ARBA00004370"/>
    </source>
</evidence>
<name>A0A3R9XR58_9RICK</name>
<dbReference type="RefSeq" id="WP_126044686.1">
    <property type="nucleotide sequence ID" value="NZ_RXFM01000033.1"/>
</dbReference>
<dbReference type="Pfam" id="PF05101">
    <property type="entry name" value="VirB3"/>
    <property type="match status" value="1"/>
</dbReference>
<evidence type="ECO:0000256" key="4">
    <source>
        <dbReference type="ARBA" id="ARBA00023136"/>
    </source>
</evidence>
<proteinExistence type="predicted"/>
<feature type="transmembrane region" description="Helical" evidence="5">
    <location>
        <begin position="45"/>
        <end position="61"/>
    </location>
</feature>
<keyword evidence="3 5" id="KW-1133">Transmembrane helix</keyword>
<evidence type="ECO:0000313" key="6">
    <source>
        <dbReference type="EMBL" id="RST67570.1"/>
    </source>
</evidence>
<reference evidence="7" key="1">
    <citation type="submission" date="2018-11" db="EMBL/GenBank/DDBJ databases">
        <title>Phylogenetic, genomic, and biogeographic characterization of a novel and ubiquitous marine invertebrate-associated Rickettsiales parasite, Candidatus Marinoinvertebrata rohwerii, gen. nov., sp. nov.</title>
        <authorList>
            <person name="Klinges J.G."/>
            <person name="Rosales S.M."/>
            <person name="Mcminds R."/>
            <person name="Shaver E.C."/>
            <person name="Shantz A."/>
            <person name="Peters E.C."/>
            <person name="Burkepile D.E."/>
            <person name="Silliman B.R."/>
            <person name="Vega Thurber R.L."/>
        </authorList>
    </citation>
    <scope>NUCLEOTIDE SEQUENCE [LARGE SCALE GENOMIC DNA]</scope>
    <source>
        <strain evidence="7">a_cerv_44</strain>
    </source>
</reference>
<keyword evidence="2 5" id="KW-0812">Transmembrane</keyword>
<gene>
    <name evidence="6" type="ORF">EIC27_03095</name>
</gene>
<dbReference type="GO" id="GO:0016020">
    <property type="term" value="C:membrane"/>
    <property type="evidence" value="ECO:0007669"/>
    <property type="project" value="UniProtKB-SubCell"/>
</dbReference>
<accession>A0A3R9XR58</accession>
<dbReference type="InterPro" id="IPR007792">
    <property type="entry name" value="T4SS_VirB3/TrbD/AvhB"/>
</dbReference>
<keyword evidence="4 5" id="KW-0472">Membrane</keyword>
<organism evidence="6 7">
    <name type="scientific">Candidatus Aquarickettsia rohweri</name>
    <dbReference type="NCBI Taxonomy" id="2602574"/>
    <lineage>
        <taxon>Bacteria</taxon>
        <taxon>Pseudomonadati</taxon>
        <taxon>Pseudomonadota</taxon>
        <taxon>Alphaproteobacteria</taxon>
        <taxon>Rickettsiales</taxon>
        <taxon>Candidatus Midichloriaceae</taxon>
        <taxon>Candidatus Aquarickettsia</taxon>
    </lineage>
</organism>